<feature type="compositionally biased region" description="Basic and acidic residues" evidence="1">
    <location>
        <begin position="54"/>
        <end position="66"/>
    </location>
</feature>
<comment type="caution">
    <text evidence="2">The sequence shown here is derived from an EMBL/GenBank/DDBJ whole genome shotgun (WGS) entry which is preliminary data.</text>
</comment>
<dbReference type="EMBL" id="WKFB01000677">
    <property type="protein sequence ID" value="KAF6718847.1"/>
    <property type="molecule type" value="Genomic_DNA"/>
</dbReference>
<gene>
    <name evidence="2" type="ORF">FQA47_013583</name>
</gene>
<organism evidence="2 3">
    <name type="scientific">Oryzias melastigma</name>
    <name type="common">Marine medaka</name>
    <dbReference type="NCBI Taxonomy" id="30732"/>
    <lineage>
        <taxon>Eukaryota</taxon>
        <taxon>Metazoa</taxon>
        <taxon>Chordata</taxon>
        <taxon>Craniata</taxon>
        <taxon>Vertebrata</taxon>
        <taxon>Euteleostomi</taxon>
        <taxon>Actinopterygii</taxon>
        <taxon>Neopterygii</taxon>
        <taxon>Teleostei</taxon>
        <taxon>Neoteleostei</taxon>
        <taxon>Acanthomorphata</taxon>
        <taxon>Ovalentaria</taxon>
        <taxon>Atherinomorphae</taxon>
        <taxon>Beloniformes</taxon>
        <taxon>Adrianichthyidae</taxon>
        <taxon>Oryziinae</taxon>
        <taxon>Oryzias</taxon>
    </lineage>
</organism>
<evidence type="ECO:0000256" key="1">
    <source>
        <dbReference type="SAM" id="MobiDB-lite"/>
    </source>
</evidence>
<evidence type="ECO:0000313" key="3">
    <source>
        <dbReference type="Proteomes" id="UP000646548"/>
    </source>
</evidence>
<protein>
    <submittedName>
        <fullName evidence="2">Uncharacterized protein</fullName>
    </submittedName>
</protein>
<feature type="compositionally biased region" description="Basic and acidic residues" evidence="1">
    <location>
        <begin position="18"/>
        <end position="39"/>
    </location>
</feature>
<name>A0A834F5G7_ORYME</name>
<dbReference type="Proteomes" id="UP000646548">
    <property type="component" value="Unassembled WGS sequence"/>
</dbReference>
<accession>A0A834F5G7</accession>
<reference evidence="2" key="1">
    <citation type="journal article" name="BMC Genomics">
        <title>Long-read sequencing and de novo genome assembly of marine medaka (Oryzias melastigma).</title>
        <authorList>
            <person name="Liang P."/>
            <person name="Saqib H.S.A."/>
            <person name="Ni X."/>
            <person name="Shen Y."/>
        </authorList>
    </citation>
    <scope>NUCLEOTIDE SEQUENCE</scope>
    <source>
        <strain evidence="2">Bigg-433</strain>
    </source>
</reference>
<sequence>MNEQRPIGAAQRRVHAPLHTETERRIQGNRGSERTRKPAEGPQSSRPWKIPARRAVDYRVPRRTGERIGSGHGPDTLSRPLTLRGGGWE</sequence>
<evidence type="ECO:0000313" key="2">
    <source>
        <dbReference type="EMBL" id="KAF6718847.1"/>
    </source>
</evidence>
<proteinExistence type="predicted"/>
<feature type="region of interest" description="Disordered" evidence="1">
    <location>
        <begin position="1"/>
        <end position="89"/>
    </location>
</feature>
<dbReference type="AlphaFoldDB" id="A0A834F5G7"/>